<comment type="caution">
    <text evidence="1">The sequence shown here is derived from an EMBL/GenBank/DDBJ whole genome shotgun (WGS) entry which is preliminary data.</text>
</comment>
<organism evidence="1 2">
    <name type="scientific">Meloidogyne graminicola</name>
    <dbReference type="NCBI Taxonomy" id="189291"/>
    <lineage>
        <taxon>Eukaryota</taxon>
        <taxon>Metazoa</taxon>
        <taxon>Ecdysozoa</taxon>
        <taxon>Nematoda</taxon>
        <taxon>Chromadorea</taxon>
        <taxon>Rhabditida</taxon>
        <taxon>Tylenchina</taxon>
        <taxon>Tylenchomorpha</taxon>
        <taxon>Tylenchoidea</taxon>
        <taxon>Meloidogynidae</taxon>
        <taxon>Meloidogyninae</taxon>
        <taxon>Meloidogyne</taxon>
    </lineage>
</organism>
<sequence length="273" mass="31672">MQNIVVRIKQQISESEKRLPGVNNTNIYNQNIETLNNNDCLMPDDPEIIDIDDEDEGNVDFSDYNVEAIFKNNLLYEARKNKNKQDDTYQNVQCVKCGEWVKGRAICLLYHINTRHLKLPMFRCLACPRDFYYVNETAPKKHMCSFHNNDLSLFENNYLKYSIILRESRAEFYGEALINEMGVVSSQKKLEKKQNNSKKNAIKKPLIGKKIQENKNLNIATTTSNINSLNNTNVGRILEQIKTSQIAIPKVDNVLNSRKEKLRMFAKGHKEHN</sequence>
<name>A0A8T0A588_9BILA</name>
<keyword evidence="2" id="KW-1185">Reference proteome</keyword>
<accession>A0A8T0A588</accession>
<dbReference type="EMBL" id="JABEBT010000001">
    <property type="protein sequence ID" value="KAF7640479.1"/>
    <property type="molecule type" value="Genomic_DNA"/>
</dbReference>
<protein>
    <recommendedName>
        <fullName evidence="3">C2H2-type domain-containing protein</fullName>
    </recommendedName>
</protein>
<gene>
    <name evidence="1" type="ORF">Mgra_00000300</name>
</gene>
<proteinExistence type="predicted"/>
<dbReference type="OrthoDB" id="5773536at2759"/>
<evidence type="ECO:0000313" key="1">
    <source>
        <dbReference type="EMBL" id="KAF7640479.1"/>
    </source>
</evidence>
<reference evidence="1" key="1">
    <citation type="journal article" date="2020" name="Ecol. Evol.">
        <title>Genome structure and content of the rice root-knot nematode (Meloidogyne graminicola).</title>
        <authorList>
            <person name="Phan N.T."/>
            <person name="Danchin E.G.J."/>
            <person name="Klopp C."/>
            <person name="Perfus-Barbeoch L."/>
            <person name="Kozlowski D.K."/>
            <person name="Koutsovoulos G.D."/>
            <person name="Lopez-Roques C."/>
            <person name="Bouchez O."/>
            <person name="Zahm M."/>
            <person name="Besnard G."/>
            <person name="Bellafiore S."/>
        </authorList>
    </citation>
    <scope>NUCLEOTIDE SEQUENCE</scope>
    <source>
        <strain evidence="1">VN-18</strain>
    </source>
</reference>
<dbReference type="AlphaFoldDB" id="A0A8T0A588"/>
<evidence type="ECO:0008006" key="3">
    <source>
        <dbReference type="Google" id="ProtNLM"/>
    </source>
</evidence>
<dbReference type="Proteomes" id="UP000605970">
    <property type="component" value="Unassembled WGS sequence"/>
</dbReference>
<evidence type="ECO:0000313" key="2">
    <source>
        <dbReference type="Proteomes" id="UP000605970"/>
    </source>
</evidence>